<gene>
    <name evidence="1" type="ORF">BRAA03T14737Z</name>
</gene>
<dbReference type="PANTHER" id="PTHR34554">
    <property type="entry name" value="RGS1-HXK1-INTERACTING PROTEIN 1"/>
    <property type="match status" value="1"/>
</dbReference>
<organism evidence="1">
    <name type="scientific">Brassica campestris</name>
    <name type="common">Field mustard</name>
    <dbReference type="NCBI Taxonomy" id="3711"/>
    <lineage>
        <taxon>Eukaryota</taxon>
        <taxon>Viridiplantae</taxon>
        <taxon>Streptophyta</taxon>
        <taxon>Embryophyta</taxon>
        <taxon>Tracheophyta</taxon>
        <taxon>Spermatophyta</taxon>
        <taxon>Magnoliopsida</taxon>
        <taxon>eudicotyledons</taxon>
        <taxon>Gunneridae</taxon>
        <taxon>Pentapetalae</taxon>
        <taxon>rosids</taxon>
        <taxon>malvids</taxon>
        <taxon>Brassicales</taxon>
        <taxon>Brassicaceae</taxon>
        <taxon>Brassiceae</taxon>
        <taxon>Brassica</taxon>
    </lineage>
</organism>
<protein>
    <recommendedName>
        <fullName evidence="2">RGS1-HXK1-interacting protein 1</fullName>
    </recommendedName>
</protein>
<evidence type="ECO:0008006" key="2">
    <source>
        <dbReference type="Google" id="ProtNLM"/>
    </source>
</evidence>
<name>A0A3P6A187_BRACM</name>
<dbReference type="InterPro" id="IPR053284">
    <property type="entry name" value="RGS1-HXK1_interactor"/>
</dbReference>
<evidence type="ECO:0000313" key="1">
    <source>
        <dbReference type="EMBL" id="VDC83519.1"/>
    </source>
</evidence>
<proteinExistence type="predicted"/>
<sequence length="270" mass="29889">MSETEATGVTDDYSPATSISADATIGAVDSVEEAIGGAEKWVDGFQRTVKESTDSAIRSLRENSTSQFRSIQDLIPHALTHYKTYENAFFSKVTEELVNAKEHPAASAGIGLAAGLVLMRGITSSLITFNIYNVSLRPRRFLFRRTLGRFQSEEAQFLRAEKHVQELNMSVDLMKKESMKLLERSALAEKDMKRGLSELMDSGNNIHRLAKSVHKVECEAAGLMDGLRQIPGREAIKLRAEVASMTSLLRQKRIALNKRIMGMSELGVPV</sequence>
<reference evidence="1" key="1">
    <citation type="submission" date="2018-11" db="EMBL/GenBank/DDBJ databases">
        <authorList>
            <consortium name="Genoscope - CEA"/>
            <person name="William W."/>
        </authorList>
    </citation>
    <scope>NUCLEOTIDE SEQUENCE</scope>
</reference>
<accession>A0A3P6A187</accession>
<dbReference type="AlphaFoldDB" id="A0A3P6A187"/>
<dbReference type="EMBL" id="LR031572">
    <property type="protein sequence ID" value="VDC83519.1"/>
    <property type="molecule type" value="Genomic_DNA"/>
</dbReference>
<dbReference type="PANTHER" id="PTHR34554:SF2">
    <property type="entry name" value="RGS1-HXK1-INTERACTING PROTEIN 1"/>
    <property type="match status" value="1"/>
</dbReference>